<evidence type="ECO:0000256" key="5">
    <source>
        <dbReference type="ARBA" id="ARBA00013555"/>
    </source>
</evidence>
<dbReference type="Pfam" id="PF13246">
    <property type="entry name" value="Cation_ATPase"/>
    <property type="match status" value="1"/>
</dbReference>
<comment type="similarity">
    <text evidence="3">Belongs to the cation transport ATPase (P-type) (TC 3.A.3) family. Type IIIB subfamily.</text>
</comment>
<dbReference type="Proteomes" id="UP000218263">
    <property type="component" value="Chromosome"/>
</dbReference>
<dbReference type="Gene3D" id="3.40.50.1000">
    <property type="entry name" value="HAD superfamily/HAD-like"/>
    <property type="match status" value="1"/>
</dbReference>
<evidence type="ECO:0000256" key="11">
    <source>
        <dbReference type="ARBA" id="ARBA00022840"/>
    </source>
</evidence>
<dbReference type="InterPro" id="IPR023298">
    <property type="entry name" value="ATPase_P-typ_TM_dom_sf"/>
</dbReference>
<dbReference type="GO" id="GO:0016887">
    <property type="term" value="F:ATP hydrolysis activity"/>
    <property type="evidence" value="ECO:0007669"/>
    <property type="project" value="InterPro"/>
</dbReference>
<dbReference type="NCBIfam" id="TIGR01494">
    <property type="entry name" value="ATPase_P-type"/>
    <property type="match status" value="2"/>
</dbReference>
<dbReference type="RefSeq" id="WP_096351541.1">
    <property type="nucleotide sequence ID" value="NZ_AP017313.1"/>
</dbReference>
<keyword evidence="6" id="KW-1003">Cell membrane</keyword>
<dbReference type="NCBIfam" id="TIGR01524">
    <property type="entry name" value="ATPase-IIIB_Mg"/>
    <property type="match status" value="1"/>
</dbReference>
<accession>A0A110B2W7</accession>
<dbReference type="Pfam" id="PF00690">
    <property type="entry name" value="Cation_ATPase_N"/>
    <property type="match status" value="1"/>
</dbReference>
<evidence type="ECO:0000256" key="4">
    <source>
        <dbReference type="ARBA" id="ARBA00012786"/>
    </source>
</evidence>
<evidence type="ECO:0000256" key="2">
    <source>
        <dbReference type="ARBA" id="ARBA00004429"/>
    </source>
</evidence>
<dbReference type="InterPro" id="IPR006415">
    <property type="entry name" value="P-type_ATPase_IIIB"/>
</dbReference>
<evidence type="ECO:0000256" key="16">
    <source>
        <dbReference type="ARBA" id="ARBA00029806"/>
    </source>
</evidence>
<evidence type="ECO:0000256" key="14">
    <source>
        <dbReference type="ARBA" id="ARBA00022989"/>
    </source>
</evidence>
<dbReference type="InterPro" id="IPR036412">
    <property type="entry name" value="HAD-like_sf"/>
</dbReference>
<keyword evidence="9" id="KW-0812">Transmembrane</keyword>
<protein>
    <recommendedName>
        <fullName evidence="5">Magnesium-transporting ATPase, P-type 1</fullName>
        <ecNumber evidence="4">7.2.2.14</ecNumber>
    </recommendedName>
    <alternativeName>
        <fullName evidence="16">Mg(2+) transport ATPase, P-type 1</fullName>
    </alternativeName>
</protein>
<dbReference type="InterPro" id="IPR044492">
    <property type="entry name" value="P_typ_ATPase_HD_dom"/>
</dbReference>
<evidence type="ECO:0000256" key="3">
    <source>
        <dbReference type="ARBA" id="ARBA00008746"/>
    </source>
</evidence>
<dbReference type="InterPro" id="IPR004014">
    <property type="entry name" value="ATPase_P-typ_cation-transptr_N"/>
</dbReference>
<dbReference type="KEGG" id="mgot:MgSA37_02004"/>
<dbReference type="InterPro" id="IPR006068">
    <property type="entry name" value="ATPase_P-typ_cation-transptr_C"/>
</dbReference>
<evidence type="ECO:0000256" key="13">
    <source>
        <dbReference type="ARBA" id="ARBA00022967"/>
    </source>
</evidence>
<comment type="catalytic activity">
    <reaction evidence="17">
        <text>Mg(2+)(out) + ATP + H2O = Mg(2+)(in) + ADP + phosphate + H(+)</text>
        <dbReference type="Rhea" id="RHEA:10260"/>
        <dbReference type="ChEBI" id="CHEBI:15377"/>
        <dbReference type="ChEBI" id="CHEBI:15378"/>
        <dbReference type="ChEBI" id="CHEBI:18420"/>
        <dbReference type="ChEBI" id="CHEBI:30616"/>
        <dbReference type="ChEBI" id="CHEBI:43474"/>
        <dbReference type="ChEBI" id="CHEBI:456216"/>
        <dbReference type="EC" id="7.2.2.14"/>
    </reaction>
</comment>
<evidence type="ECO:0000256" key="8">
    <source>
        <dbReference type="ARBA" id="ARBA00022553"/>
    </source>
</evidence>
<dbReference type="EC" id="7.2.2.14" evidence="4"/>
<keyword evidence="11" id="KW-0067">ATP-binding</keyword>
<keyword evidence="10" id="KW-0547">Nucleotide-binding</keyword>
<keyword evidence="14" id="KW-1133">Transmembrane helix</keyword>
<dbReference type="OrthoDB" id="9770315at2"/>
<keyword evidence="19" id="KW-1185">Reference proteome</keyword>
<dbReference type="Pfam" id="PF00689">
    <property type="entry name" value="Cation_ATPase_C"/>
    <property type="match status" value="1"/>
</dbReference>
<dbReference type="InterPro" id="IPR008250">
    <property type="entry name" value="ATPase_P-typ_transduc_dom_A_sf"/>
</dbReference>
<dbReference type="Gene3D" id="2.70.150.10">
    <property type="entry name" value="Calcium-transporting ATPase, cytoplasmic transduction domain A"/>
    <property type="match status" value="1"/>
</dbReference>
<evidence type="ECO:0000256" key="1">
    <source>
        <dbReference type="ARBA" id="ARBA00003954"/>
    </source>
</evidence>
<evidence type="ECO:0000256" key="9">
    <source>
        <dbReference type="ARBA" id="ARBA00022692"/>
    </source>
</evidence>
<evidence type="ECO:0000256" key="12">
    <source>
        <dbReference type="ARBA" id="ARBA00022842"/>
    </source>
</evidence>
<dbReference type="GO" id="GO:0005524">
    <property type="term" value="F:ATP binding"/>
    <property type="evidence" value="ECO:0007669"/>
    <property type="project" value="UniProtKB-KW"/>
</dbReference>
<evidence type="ECO:0000256" key="7">
    <source>
        <dbReference type="ARBA" id="ARBA00022519"/>
    </source>
</evidence>
<proteinExistence type="inferred from homology"/>
<dbReference type="Gene3D" id="1.20.1110.10">
    <property type="entry name" value="Calcium-transporting ATPase, transmembrane domain"/>
    <property type="match status" value="1"/>
</dbReference>
<dbReference type="InterPro" id="IPR059000">
    <property type="entry name" value="ATPase_P-type_domA"/>
</dbReference>
<dbReference type="Pfam" id="PF00122">
    <property type="entry name" value="E1-E2_ATPase"/>
    <property type="match status" value="1"/>
</dbReference>
<dbReference type="SUPFAM" id="SSF81653">
    <property type="entry name" value="Calcium ATPase, transduction domain A"/>
    <property type="match status" value="1"/>
</dbReference>
<dbReference type="SFLD" id="SFLDG00002">
    <property type="entry name" value="C1.7:_P-type_atpase_like"/>
    <property type="match status" value="1"/>
</dbReference>
<dbReference type="InterPro" id="IPR018303">
    <property type="entry name" value="ATPase_P-typ_P_site"/>
</dbReference>
<dbReference type="SUPFAM" id="SSF56784">
    <property type="entry name" value="HAD-like"/>
    <property type="match status" value="1"/>
</dbReference>
<evidence type="ECO:0000313" key="18">
    <source>
        <dbReference type="EMBL" id="BAU53833.1"/>
    </source>
</evidence>
<evidence type="ECO:0000256" key="15">
    <source>
        <dbReference type="ARBA" id="ARBA00023136"/>
    </source>
</evidence>
<organism evidence="18 19">
    <name type="scientific">Mucilaginibacter gotjawali</name>
    <dbReference type="NCBI Taxonomy" id="1550579"/>
    <lineage>
        <taxon>Bacteria</taxon>
        <taxon>Pseudomonadati</taxon>
        <taxon>Bacteroidota</taxon>
        <taxon>Sphingobacteriia</taxon>
        <taxon>Sphingobacteriales</taxon>
        <taxon>Sphingobacteriaceae</taxon>
        <taxon>Mucilaginibacter</taxon>
    </lineage>
</organism>
<sequence>MDDQNTPGLDTFWHLNSDEATKKLSCSQNGLNASEATQRLKQYGPNTLKANTNTSAILLFLSQFKSPVTLLLIVAAFLSIGLKDVTDAIIILIIVAISSVLSFLQERGAANAVNELLKMVQLHCTVFRDSEEKEIPVENVVPGDIVILNAGDIIPGDSLILESQELFIDEAAFTGETYPVEKSAGVLEANIPISKRTNSLFMGAHVISGKAKALVVKTGKQTEFGKISAALQLKTPETDFERGIRRFGYLLMEITLILVIIIFGINVLLHKPPLDSFMFSLALAVGLTPQLLPAIISVNLSTGAKRMAAKQVIVKRLSSIENFGSMNILCSDKTGTITEGKVKLKDTIDIDGNHSDKILKYAWLNASLQQGFHNPIDDAIAANLKDNKSTYTVQAEIPYDFIRKRLTIQIKNTTENLAITKGAVNNMLAICDRVETASGQIIKIADKKAQILKQYEQSSNEGYRTLGVAYKPATAEHNFVKDDEAGMIFLGFVTLFDPPKKDVQQTIAKLTDLGVKLKLITGDNALVARSLAGQVGLSDPKILTGSQMQKMSTAALAHQCVLTDIFAEVEPNQKERIIVMLKRAGNVVGFMGDGINDAPALHTADVGISVNTAVDVAKEAADIVLLDQDLDVLYEGIIEGRKTFTNTMKYIFMATSANFGNMFSMAGASLFLPFLPLLPKQILLTNLLTDFPEMAIATDRVDAINIQTPQRWDLGFIKRFMIIFGLLSSVFDYLTFGVLLLVMHAKEKEFQTGWFVESVISAILIVLVVRTRLSFLKSLPGKYLSIATVLVFVFVIAIPFTPMANWFGFTQLPLKYYGLMVLIVTAYLLSAEFAKRLFYRKMLSKIHLFK</sequence>
<dbReference type="GO" id="GO:0015444">
    <property type="term" value="F:P-type magnesium transporter activity"/>
    <property type="evidence" value="ECO:0007669"/>
    <property type="project" value="UniProtKB-EC"/>
</dbReference>
<dbReference type="SUPFAM" id="SSF81665">
    <property type="entry name" value="Calcium ATPase, transmembrane domain M"/>
    <property type="match status" value="1"/>
</dbReference>
<evidence type="ECO:0000256" key="10">
    <source>
        <dbReference type="ARBA" id="ARBA00022741"/>
    </source>
</evidence>
<keyword evidence="15" id="KW-0472">Membrane</keyword>
<comment type="subcellular location">
    <subcellularLocation>
        <location evidence="2">Cell inner membrane</location>
        <topology evidence="2">Multi-pass membrane protein</topology>
    </subcellularLocation>
</comment>
<dbReference type="SMART" id="SM00831">
    <property type="entry name" value="Cation_ATPase_N"/>
    <property type="match status" value="1"/>
</dbReference>
<dbReference type="InterPro" id="IPR023299">
    <property type="entry name" value="ATPase_P-typ_cyto_dom_N"/>
</dbReference>
<dbReference type="SFLD" id="SFLDF00027">
    <property type="entry name" value="p-type_atpase"/>
    <property type="match status" value="1"/>
</dbReference>
<dbReference type="Gene3D" id="3.40.1110.10">
    <property type="entry name" value="Calcium-transporting ATPase, cytoplasmic domain N"/>
    <property type="match status" value="1"/>
</dbReference>
<evidence type="ECO:0000313" key="19">
    <source>
        <dbReference type="Proteomes" id="UP000218263"/>
    </source>
</evidence>
<keyword evidence="13" id="KW-1278">Translocase</keyword>
<keyword evidence="8" id="KW-0597">Phosphoprotein</keyword>
<reference evidence="18 19" key="1">
    <citation type="submission" date="2015-12" db="EMBL/GenBank/DDBJ databases">
        <title>Genome sequence of Mucilaginibacter gotjawali.</title>
        <authorList>
            <person name="Lee J.S."/>
            <person name="Lee K.C."/>
            <person name="Kim K.K."/>
            <person name="Lee B.W."/>
        </authorList>
    </citation>
    <scope>NUCLEOTIDE SEQUENCE [LARGE SCALE GENOMIC DNA]</scope>
    <source>
        <strain evidence="18 19">SA3-7</strain>
    </source>
</reference>
<evidence type="ECO:0000256" key="17">
    <source>
        <dbReference type="ARBA" id="ARBA00047295"/>
    </source>
</evidence>
<dbReference type="InterPro" id="IPR023214">
    <property type="entry name" value="HAD_sf"/>
</dbReference>
<gene>
    <name evidence="18" type="primary">mgtA</name>
    <name evidence="18" type="ORF">MgSA37_02004</name>
</gene>
<dbReference type="PROSITE" id="PS00154">
    <property type="entry name" value="ATPASE_E1_E2"/>
    <property type="match status" value="1"/>
</dbReference>
<name>A0A110B2W7_9SPHI</name>
<keyword evidence="7" id="KW-0997">Cell inner membrane</keyword>
<dbReference type="InterPro" id="IPR001757">
    <property type="entry name" value="P_typ_ATPase"/>
</dbReference>
<dbReference type="PANTHER" id="PTHR42861">
    <property type="entry name" value="CALCIUM-TRANSPORTING ATPASE"/>
    <property type="match status" value="1"/>
</dbReference>
<dbReference type="EMBL" id="AP017313">
    <property type="protein sequence ID" value="BAU53833.1"/>
    <property type="molecule type" value="Genomic_DNA"/>
</dbReference>
<dbReference type="PRINTS" id="PR01836">
    <property type="entry name" value="MGATPASE"/>
</dbReference>
<dbReference type="SFLD" id="SFLDS00003">
    <property type="entry name" value="Haloacid_Dehalogenase"/>
    <property type="match status" value="1"/>
</dbReference>
<evidence type="ECO:0000256" key="6">
    <source>
        <dbReference type="ARBA" id="ARBA00022475"/>
    </source>
</evidence>
<keyword evidence="18" id="KW-0378">Hydrolase</keyword>
<keyword evidence="12" id="KW-0460">Magnesium</keyword>
<comment type="function">
    <text evidence="1">Mediates magnesium influx to the cytosol.</text>
</comment>
<dbReference type="AlphaFoldDB" id="A0A110B2W7"/>
<dbReference type="GO" id="GO:0005886">
    <property type="term" value="C:plasma membrane"/>
    <property type="evidence" value="ECO:0007669"/>
    <property type="project" value="UniProtKB-SubCell"/>
</dbReference>